<dbReference type="EMBL" id="AYZQ01000001">
    <property type="protein sequence ID" value="KRM72623.1"/>
    <property type="molecule type" value="Genomic_DNA"/>
</dbReference>
<dbReference type="Pfam" id="PF02481">
    <property type="entry name" value="DNA_processg_A"/>
    <property type="match status" value="1"/>
</dbReference>
<reference evidence="3 4" key="1">
    <citation type="journal article" date="2015" name="Genome Announc.">
        <title>Expanding the biotechnology potential of lactobacilli through comparative genomics of 213 strains and associated genera.</title>
        <authorList>
            <person name="Sun Z."/>
            <person name="Harris H.M."/>
            <person name="McCann A."/>
            <person name="Guo C."/>
            <person name="Argimon S."/>
            <person name="Zhang W."/>
            <person name="Yang X."/>
            <person name="Jeffery I.B."/>
            <person name="Cooney J.C."/>
            <person name="Kagawa T.F."/>
            <person name="Liu W."/>
            <person name="Song Y."/>
            <person name="Salvetti E."/>
            <person name="Wrobel A."/>
            <person name="Rasinkangas P."/>
            <person name="Parkhill J."/>
            <person name="Rea M.C."/>
            <person name="O'Sullivan O."/>
            <person name="Ritari J."/>
            <person name="Douillard F.P."/>
            <person name="Paul Ross R."/>
            <person name="Yang R."/>
            <person name="Briner A.E."/>
            <person name="Felis G.E."/>
            <person name="de Vos W.M."/>
            <person name="Barrangou R."/>
            <person name="Klaenhammer T.R."/>
            <person name="Caufield P.W."/>
            <person name="Cui Y."/>
            <person name="Zhang H."/>
            <person name="O'Toole P.W."/>
        </authorList>
    </citation>
    <scope>NUCLEOTIDE SEQUENCE [LARGE SCALE GENOMIC DNA]</scope>
    <source>
        <strain evidence="3 4">DSM 23927</strain>
    </source>
</reference>
<evidence type="ECO:0000313" key="4">
    <source>
        <dbReference type="Proteomes" id="UP000051672"/>
    </source>
</evidence>
<dbReference type="Proteomes" id="UP000051672">
    <property type="component" value="Unassembled WGS sequence"/>
</dbReference>
<comment type="caution">
    <text evidence="3">The sequence shown here is derived from an EMBL/GenBank/DDBJ whole genome shotgun (WGS) entry which is preliminary data.</text>
</comment>
<gene>
    <name evidence="3" type="ORF">FC34_GL000332</name>
</gene>
<name>A0A0R2B060_9LACO</name>
<evidence type="ECO:0000256" key="1">
    <source>
        <dbReference type="ARBA" id="ARBA00006525"/>
    </source>
</evidence>
<dbReference type="RefSeq" id="WP_057893647.1">
    <property type="nucleotide sequence ID" value="NZ_AYZQ01000001.1"/>
</dbReference>
<feature type="domain" description="Smf/DprA SLOG" evidence="2">
    <location>
        <begin position="55"/>
        <end position="261"/>
    </location>
</feature>
<evidence type="ECO:0000259" key="2">
    <source>
        <dbReference type="Pfam" id="PF02481"/>
    </source>
</evidence>
<proteinExistence type="inferred from homology"/>
<comment type="similarity">
    <text evidence="1">Belongs to the DprA/Smf family.</text>
</comment>
<dbReference type="SUPFAM" id="SSF102405">
    <property type="entry name" value="MCP/YpsA-like"/>
    <property type="match status" value="1"/>
</dbReference>
<dbReference type="PANTHER" id="PTHR43022">
    <property type="entry name" value="PROTEIN SMF"/>
    <property type="match status" value="1"/>
</dbReference>
<dbReference type="STRING" id="1423727.FC34_GL000332"/>
<protein>
    <submittedName>
        <fullName evidence="3">Rossmann nucleotide-binding protein for DNA uptake</fullName>
    </submittedName>
</protein>
<dbReference type="Gene3D" id="3.40.50.450">
    <property type="match status" value="1"/>
</dbReference>
<dbReference type="GO" id="GO:0009294">
    <property type="term" value="P:DNA-mediated transformation"/>
    <property type="evidence" value="ECO:0007669"/>
    <property type="project" value="InterPro"/>
</dbReference>
<dbReference type="PATRIC" id="fig|1423727.3.peg.335"/>
<organism evidence="3 4">
    <name type="scientific">Lacticaseibacillus brantae DSM 23927</name>
    <dbReference type="NCBI Taxonomy" id="1423727"/>
    <lineage>
        <taxon>Bacteria</taxon>
        <taxon>Bacillati</taxon>
        <taxon>Bacillota</taxon>
        <taxon>Bacilli</taxon>
        <taxon>Lactobacillales</taxon>
        <taxon>Lactobacillaceae</taxon>
        <taxon>Lacticaseibacillus</taxon>
    </lineage>
</organism>
<dbReference type="AlphaFoldDB" id="A0A0R2B060"/>
<evidence type="ECO:0000313" key="3">
    <source>
        <dbReference type="EMBL" id="KRM72623.1"/>
    </source>
</evidence>
<dbReference type="PANTHER" id="PTHR43022:SF1">
    <property type="entry name" value="PROTEIN SMF"/>
    <property type="match status" value="1"/>
</dbReference>
<accession>A0A0R2B060</accession>
<sequence>MKLRDFLLAVHWLSHQSLATAKAMTFPPDNELVSWVQKQLAGQMAAFNQLKQQPFITIIDPSYPDRLKESFQPPLVLFYRGDWQLVHQTNLAVVGARQAGSYTKTSLANLVPGLDSMAIVSGLAQGADTMAHEAALTSKRPTIAVVAHGLDLVYPATNRELFNQIAKIGLVISEYPPTTPPEKFRFVARNRIIAGLAHGVLVTEAKAKSGSLITANYGLQNNREVFALPGPLSAPLAQGPNALIQAGAKMVLTAQDINEELHFYD</sequence>
<dbReference type="InterPro" id="IPR003488">
    <property type="entry name" value="DprA"/>
</dbReference>
<keyword evidence="4" id="KW-1185">Reference proteome</keyword>
<dbReference type="OrthoDB" id="9785707at2"/>
<dbReference type="NCBIfam" id="TIGR00732">
    <property type="entry name" value="dprA"/>
    <property type="match status" value="1"/>
</dbReference>
<dbReference type="InterPro" id="IPR057666">
    <property type="entry name" value="DrpA_SLOG"/>
</dbReference>